<dbReference type="Proteomes" id="UP000005150">
    <property type="component" value="Unassembled WGS sequence"/>
</dbReference>
<dbReference type="Gene3D" id="1.50.10.10">
    <property type="match status" value="1"/>
</dbReference>
<dbReference type="Pfam" id="PF22422">
    <property type="entry name" value="MGH1-like_GH"/>
    <property type="match status" value="1"/>
</dbReference>
<feature type="domain" description="BT-1020-like structural beta-sandwich" evidence="4">
    <location>
        <begin position="454"/>
        <end position="613"/>
    </location>
</feature>
<dbReference type="Pfam" id="PF24067">
    <property type="entry name" value="Beta-prop_BT_1020"/>
    <property type="match status" value="1"/>
</dbReference>
<dbReference type="InterPro" id="IPR005194">
    <property type="entry name" value="Glyco_hydro_65_C"/>
</dbReference>
<dbReference type="PATRIC" id="fig|997887.3.peg.616"/>
<dbReference type="EMBL" id="AGXV01000010">
    <property type="protein sequence ID" value="EIY69570.1"/>
    <property type="molecule type" value="Genomic_DNA"/>
</dbReference>
<dbReference type="InterPro" id="IPR054490">
    <property type="entry name" value="BT_1020-like_b-sandwich_1"/>
</dbReference>
<dbReference type="InterPro" id="IPR008928">
    <property type="entry name" value="6-hairpin_glycosidase_sf"/>
</dbReference>
<evidence type="ECO:0000313" key="6">
    <source>
        <dbReference type="EMBL" id="EIY69570.1"/>
    </source>
</evidence>
<evidence type="ECO:0000313" key="7">
    <source>
        <dbReference type="Proteomes" id="UP000005150"/>
    </source>
</evidence>
<accession>I8Z2C1</accession>
<dbReference type="SUPFAM" id="SSF50939">
    <property type="entry name" value="Sialidases"/>
    <property type="match status" value="1"/>
</dbReference>
<keyword evidence="7" id="KW-1185">Reference proteome</keyword>
<comment type="caution">
    <text evidence="6">The sequence shown here is derived from an EMBL/GenBank/DDBJ whole genome shotgun (WGS) entry which is preliminary data.</text>
</comment>
<evidence type="ECO:0008006" key="8">
    <source>
        <dbReference type="Google" id="ProtNLM"/>
    </source>
</evidence>
<dbReference type="Pfam" id="PF13088">
    <property type="entry name" value="BNR_2"/>
    <property type="match status" value="1"/>
</dbReference>
<dbReference type="Pfam" id="PF22585">
    <property type="entry name" value="Sialidase-like_CBM"/>
    <property type="match status" value="1"/>
</dbReference>
<organism evidence="6 7">
    <name type="scientific">Bacteroides salyersiae CL02T12C01</name>
    <dbReference type="NCBI Taxonomy" id="997887"/>
    <lineage>
        <taxon>Bacteria</taxon>
        <taxon>Pseudomonadati</taxon>
        <taxon>Bacteroidota</taxon>
        <taxon>Bacteroidia</taxon>
        <taxon>Bacteroidales</taxon>
        <taxon>Bacteroidaceae</taxon>
        <taxon>Bacteroides</taxon>
    </lineage>
</organism>
<sequence>MRINKYLTIHPPSPLPSGRGRGRGFFNMNKLSILLLALFLPVTAIDGQDRIHYTGKELSNPAAHDGQLSPVVGVHNLQVMRANREHPDVSNGNGWTYNHQPMLAYWNGRFYMHYLSDPSDEHVPPSQTFLMTSEDGYHWTDPDVLFPPYRVPDGYTKESRPGMVAKDLFAIMHQRVGFYVSKSGRLIAMANYGVAFDKKDDPNDGNGIGRVVREIKKDGSYGPIYFIYYNHGFNEKNTAYPPFRKSKDKAFVAACREILDNPLYWMQWVEEADREDPNLPLKKRYKAFNAYTLPDGRLACLWKHALTSVSEDGGHSWAEPVLRAEGFVNSNAKIWGQRLSDGMYATVYNPSEFRWPLAISLSKDGLEYTTLNLVNGEIPPMRYGGNYKSYGPQYARGIQEGNGKPEDGNLWVTYSMNKEDIWISRIPVPVRTEAGSHAKEDFSRYARLADLTEWNIYSPLWAPVSLETEAGNTWLTLRDKDPFDYAKVERKIPASRQLTVSFDLMAGQNDHGTLQIEFLDADGIACSRIELTSEGILRAKGGSRFSNMMKYEPGKTYHIQAELSVKDRNIRISVDGRPVGQRMFYAPVASVERILFRTGNVRMFPTPETPADQEYDLPGAGKQEALSEFRIANFSTASTDADATAAVLKYAGFRHYADAFNAMEDENIVQAIPNAKASEWMEENIPLFECPQKNFEEMYYFRWWNLRKHIKDTPVGYGMTEFLVNRSYADQYNLIACAVGHHIYESRWLRRPEYLDQIIRTWYRGNGGNPMKKMMNFSSWNADAVFNRYLVSGDRAFTMDLLPDLEAEYRRWESTHRLPGGLYWQGDVQDGMEESISGGRRKQYARPTINSYMYGNAKALSALNKLAGNDDRATCYRLKADTLKQLVQEKLWNERHSFFETLRKDSSANVREAIGYIPWYFNLPDTGKYDVAWKEVMDEGGFSAPYGLTTAERRHPEFRTHGVGKCEWDGAIWPFASAQTLTAMANFMNRSAQSVLTDSIYFHQMERYVESQYHRGRPYIGEYLDEVTGYWLKGDQERSRYYNHSTFNDLIITGLVGLRPRADHTVEVNPLLPDGRWDWFCLDNLLYHGHYLTILWDKYGDRYHRGKGLLVLVDGKIVGQSDTLERIVCKDVLE</sequence>
<reference evidence="6 7" key="1">
    <citation type="submission" date="2012-02" db="EMBL/GenBank/DDBJ databases">
        <title>The Genome Sequence of Bacteroides salyersiae CL02T12C01.</title>
        <authorList>
            <consortium name="The Broad Institute Genome Sequencing Platform"/>
            <person name="Earl A."/>
            <person name="Ward D."/>
            <person name="Feldgarden M."/>
            <person name="Gevers D."/>
            <person name="Zitomersky N.L."/>
            <person name="Coyne M.J."/>
            <person name="Comstock L.E."/>
            <person name="Young S.K."/>
            <person name="Zeng Q."/>
            <person name="Gargeya S."/>
            <person name="Fitzgerald M."/>
            <person name="Haas B."/>
            <person name="Abouelleil A."/>
            <person name="Alvarado L."/>
            <person name="Arachchi H.M."/>
            <person name="Berlin A."/>
            <person name="Chapman S.B."/>
            <person name="Gearin G."/>
            <person name="Goldberg J."/>
            <person name="Griggs A."/>
            <person name="Gujja S."/>
            <person name="Hansen M."/>
            <person name="Heiman D."/>
            <person name="Howarth C."/>
            <person name="Larimer J."/>
            <person name="Lui A."/>
            <person name="MacDonald P.J.P."/>
            <person name="McCowen C."/>
            <person name="Montmayeur A."/>
            <person name="Murphy C."/>
            <person name="Neiman D."/>
            <person name="Pearson M."/>
            <person name="Priest M."/>
            <person name="Roberts A."/>
            <person name="Saif S."/>
            <person name="Shea T."/>
            <person name="Sisk P."/>
            <person name="Stolte C."/>
            <person name="Sykes S."/>
            <person name="Wortman J."/>
            <person name="Nusbaum C."/>
            <person name="Birren B."/>
        </authorList>
    </citation>
    <scope>NUCLEOTIDE SEQUENCE [LARGE SCALE GENOMIC DNA]</scope>
    <source>
        <strain evidence="6 7">CL02T12C01</strain>
    </source>
</reference>
<dbReference type="InterPro" id="IPR056425">
    <property type="entry name" value="Beta-prop_BT_1020"/>
</dbReference>
<dbReference type="Pfam" id="PF03633">
    <property type="entry name" value="Glyco_hydro_65C"/>
    <property type="match status" value="1"/>
</dbReference>
<evidence type="ECO:0000259" key="3">
    <source>
        <dbReference type="Pfam" id="PF22422"/>
    </source>
</evidence>
<evidence type="ECO:0000259" key="1">
    <source>
        <dbReference type="Pfam" id="PF03633"/>
    </source>
</evidence>
<dbReference type="HOGENOM" id="CLU_282638_0_0_10"/>
<feature type="domain" description="BT-1020-like N-terminal beta-propeller" evidence="5">
    <location>
        <begin position="49"/>
        <end position="285"/>
    </location>
</feature>
<evidence type="ECO:0000259" key="4">
    <source>
        <dbReference type="Pfam" id="PF22585"/>
    </source>
</evidence>
<dbReference type="InterPro" id="IPR012341">
    <property type="entry name" value="6hp_glycosidase-like_sf"/>
</dbReference>
<dbReference type="InterPro" id="IPR054491">
    <property type="entry name" value="MGH1-like_GH"/>
</dbReference>
<gene>
    <name evidence="6" type="ORF">HMPREF1071_00590</name>
</gene>
<evidence type="ECO:0000259" key="5">
    <source>
        <dbReference type="Pfam" id="PF24067"/>
    </source>
</evidence>
<proteinExistence type="predicted"/>
<feature type="domain" description="Sialidase" evidence="2">
    <location>
        <begin position="304"/>
        <end position="375"/>
    </location>
</feature>
<evidence type="ECO:0000259" key="2">
    <source>
        <dbReference type="Pfam" id="PF13088"/>
    </source>
</evidence>
<dbReference type="AlphaFoldDB" id="I8Z2C1"/>
<feature type="domain" description="Mannosylglycerate hydrolase MGH1-like glycoside hydrolase" evidence="3">
    <location>
        <begin position="732"/>
        <end position="1045"/>
    </location>
</feature>
<dbReference type="InterPro" id="IPR036278">
    <property type="entry name" value="Sialidase_sf"/>
</dbReference>
<dbReference type="GO" id="GO:0005975">
    <property type="term" value="P:carbohydrate metabolic process"/>
    <property type="evidence" value="ECO:0007669"/>
    <property type="project" value="InterPro"/>
</dbReference>
<dbReference type="InterPro" id="IPR011040">
    <property type="entry name" value="Sialidase"/>
</dbReference>
<name>I8Z2C1_9BACE</name>
<feature type="domain" description="Glycoside hydrolase family 65 C-terminal" evidence="1">
    <location>
        <begin position="1063"/>
        <end position="1117"/>
    </location>
</feature>
<dbReference type="SUPFAM" id="SSF48208">
    <property type="entry name" value="Six-hairpin glycosidases"/>
    <property type="match status" value="1"/>
</dbReference>
<protein>
    <recommendedName>
        <fullName evidence="8">Sialidase domain-containing protein</fullName>
    </recommendedName>
</protein>